<dbReference type="AlphaFoldDB" id="G4A8J3"/>
<dbReference type="EMBL" id="AEJM01000020">
    <property type="protein sequence ID" value="EGY33908.1"/>
    <property type="molecule type" value="Genomic_DNA"/>
</dbReference>
<name>G4A8J3_AGGAC</name>
<dbReference type="RefSeq" id="WP_005557498.1">
    <property type="nucleotide sequence ID" value="NZ_AEJM01000020.1"/>
</dbReference>
<dbReference type="PATRIC" id="fig|907488.3.peg.1124"/>
<proteinExistence type="predicted"/>
<organism evidence="1 2">
    <name type="scientific">Aggregatibacter actinomycetemcomitans serotype e str. SC1083</name>
    <dbReference type="NCBI Taxonomy" id="907488"/>
    <lineage>
        <taxon>Bacteria</taxon>
        <taxon>Pseudomonadati</taxon>
        <taxon>Pseudomonadota</taxon>
        <taxon>Gammaproteobacteria</taxon>
        <taxon>Pasteurellales</taxon>
        <taxon>Pasteurellaceae</taxon>
        <taxon>Aggregatibacter</taxon>
    </lineage>
</organism>
<dbReference type="Proteomes" id="UP000005508">
    <property type="component" value="Unassembled WGS sequence"/>
</dbReference>
<protein>
    <submittedName>
        <fullName evidence="1">Lipoprotein, putative</fullName>
    </submittedName>
</protein>
<evidence type="ECO:0000313" key="2">
    <source>
        <dbReference type="Proteomes" id="UP000005508"/>
    </source>
</evidence>
<sequence>MKIVRKYSIFIDNEYMVLTVHQLLSNRSLGKIDPVFYFTISAEPDLRDVAGKQSLGFLSYKRRSDEEDRVAKIGLQGQTDLMINQLFQ</sequence>
<gene>
    <name evidence="1" type="ORF">SC1083_1144</name>
</gene>
<keyword evidence="1" id="KW-0449">Lipoprotein</keyword>
<evidence type="ECO:0000313" key="1">
    <source>
        <dbReference type="EMBL" id="EGY33908.1"/>
    </source>
</evidence>
<comment type="caution">
    <text evidence="1">The sequence shown here is derived from an EMBL/GenBank/DDBJ whole genome shotgun (WGS) entry which is preliminary data.</text>
</comment>
<reference evidence="1 2" key="1">
    <citation type="submission" date="2010-10" db="EMBL/GenBank/DDBJ databases">
        <authorList>
            <person name="Chen C."/>
            <person name="Kittichotirat W."/>
            <person name="Asikainen S."/>
            <person name="Bumgarner R."/>
        </authorList>
    </citation>
    <scope>NUCLEOTIDE SEQUENCE [LARGE SCALE GENOMIC DNA]</scope>
    <source>
        <strain evidence="1 2">SC1083</strain>
    </source>
</reference>
<accession>G4A8J3</accession>